<dbReference type="AlphaFoldDB" id="A0A1H6J6C5"/>
<accession>A0A1H6J6C5</accession>
<dbReference type="Pfam" id="PF09676">
    <property type="entry name" value="TraV"/>
    <property type="match status" value="1"/>
</dbReference>
<protein>
    <recommendedName>
        <fullName evidence="3">Type IV conjugative transfer system protein TraV</fullName>
    </recommendedName>
</protein>
<dbReference type="EMBL" id="CVUD02000001">
    <property type="protein sequence ID" value="SEH54527.1"/>
    <property type="molecule type" value="Genomic_DNA"/>
</dbReference>
<evidence type="ECO:0008006" key="3">
    <source>
        <dbReference type="Google" id="ProtNLM"/>
    </source>
</evidence>
<reference evidence="2" key="1">
    <citation type="submission" date="2016-06" db="EMBL/GenBank/DDBJ databases">
        <authorList>
            <person name="Petersen J."/>
            <person name="Sayavedra L."/>
        </authorList>
    </citation>
    <scope>NUCLEOTIDE SEQUENCE [LARGE SCALE GENOMIC DNA]</scope>
    <source>
        <strain evidence="2">BazSymB</strain>
    </source>
</reference>
<organism evidence="1 2">
    <name type="scientific">Bathymodiolus azoricus thioautotrophic gill symbiont</name>
    <dbReference type="NCBI Taxonomy" id="235205"/>
    <lineage>
        <taxon>Bacteria</taxon>
        <taxon>Pseudomonadati</taxon>
        <taxon>Pseudomonadota</taxon>
        <taxon>Gammaproteobacteria</taxon>
        <taxon>sulfur-oxidizing symbionts</taxon>
    </lineage>
</organism>
<dbReference type="InterPro" id="IPR014118">
    <property type="entry name" value="T4SS_TraV"/>
</dbReference>
<evidence type="ECO:0000313" key="2">
    <source>
        <dbReference type="Proteomes" id="UP000198559"/>
    </source>
</evidence>
<proteinExistence type="predicted"/>
<name>A0A1H6J6C5_9GAMM</name>
<dbReference type="PROSITE" id="PS51257">
    <property type="entry name" value="PROKAR_LIPOPROTEIN"/>
    <property type="match status" value="1"/>
</dbReference>
<gene>
    <name evidence="1" type="ORF">BAZSYMB_V2SCAFFOLD00009_22</name>
</gene>
<dbReference type="Proteomes" id="UP000198559">
    <property type="component" value="Unassembled WGS sequence"/>
</dbReference>
<evidence type="ECO:0000313" key="1">
    <source>
        <dbReference type="EMBL" id="SEH54527.1"/>
    </source>
</evidence>
<dbReference type="STRING" id="235205.BAZSYMB_V2SCAFFOLD00009_22"/>
<sequence>MKNIILLALVIFAQSCSVMPYQEQSSCHFNDLGKCLPINEAYKEAVTGKNQGGVLVNGKTNSAPKNAPIVNKTQSLKNNDQSNIYTKIQTMVKQESMPLLKPAVVRRILIMPYQSKDAQIWNGSRHVYYIEQKPRWLLNKAKKVNKAKNYLDIY</sequence>